<feature type="transmembrane region" description="Helical" evidence="2">
    <location>
        <begin position="6"/>
        <end position="29"/>
    </location>
</feature>
<organism evidence="3 4">
    <name type="scientific">Symbiodinium pilosum</name>
    <name type="common">Dinoflagellate</name>
    <dbReference type="NCBI Taxonomy" id="2952"/>
    <lineage>
        <taxon>Eukaryota</taxon>
        <taxon>Sar</taxon>
        <taxon>Alveolata</taxon>
        <taxon>Dinophyceae</taxon>
        <taxon>Suessiales</taxon>
        <taxon>Symbiodiniaceae</taxon>
        <taxon>Symbiodinium</taxon>
    </lineage>
</organism>
<sequence>MIIFSIVITITLIAIAIIIGISSTTLRIIPISTIITSIKPTITTITIKVWSEDGVRRSSRFEDADEFVCLTSHLTIFGAVLEAVLQVLQCSTASEVLSVDGLQNLGNAQWLHYAASIVTFVSLSFFAGAMIWAMRRDCRTAEDLPFEEVAEALLVSRREVESSGLEPHVEEVEGLEPDAQAAANRRCCPRCRACAMKGLDGAVWLLSTMFEVQATDSVSELLDVKMAMVNRCITSIHSYRTGACRQSIRTVMASSGEKKLRRPSTRGGDVTHTRTTSSVVSAMETWKVHYHGVTAVERFLHGSWLRRVIILLPCMHPWLTASLRSLFRSHTVRVALIVLKLVSAAFTNALFFASTAQSPDSDEECAAAETLEEHLLTATIVGFLSACAGDVLIVLLALIQRRSVLVRDVWTPKMKSRQLVRWRWRQRFFWFIWLAIAGFSAFYTLTFLANVSAADAAKWLESTGMSALQDLVFKPVLLAVGYATLSTLVLLCNPRVKDTVTDRWIHPDE</sequence>
<feature type="transmembrane region" description="Helical" evidence="2">
    <location>
        <begin position="471"/>
        <end position="493"/>
    </location>
</feature>
<gene>
    <name evidence="3" type="primary">rngB</name>
    <name evidence="3" type="ORF">SPIL2461_LOCUS7302</name>
</gene>
<reference evidence="3" key="1">
    <citation type="submission" date="2021-02" db="EMBL/GenBank/DDBJ databases">
        <authorList>
            <person name="Dougan E. K."/>
            <person name="Rhodes N."/>
            <person name="Thang M."/>
            <person name="Chan C."/>
        </authorList>
    </citation>
    <scope>NUCLEOTIDE SEQUENCE</scope>
</reference>
<feature type="transmembrane region" description="Helical" evidence="2">
    <location>
        <begin position="428"/>
        <end position="451"/>
    </location>
</feature>
<dbReference type="EMBL" id="CAJNIZ010011291">
    <property type="protein sequence ID" value="CAE7317442.1"/>
    <property type="molecule type" value="Genomic_DNA"/>
</dbReference>
<keyword evidence="4" id="KW-1185">Reference proteome</keyword>
<keyword evidence="2" id="KW-0472">Membrane</keyword>
<feature type="transmembrane region" description="Helical" evidence="2">
    <location>
        <begin position="110"/>
        <end position="133"/>
    </location>
</feature>
<proteinExistence type="predicted"/>
<feature type="transmembrane region" description="Helical" evidence="2">
    <location>
        <begin position="334"/>
        <end position="355"/>
    </location>
</feature>
<dbReference type="OrthoDB" id="441699at2759"/>
<feature type="non-terminal residue" evidence="3">
    <location>
        <position position="509"/>
    </location>
</feature>
<evidence type="ECO:0000313" key="4">
    <source>
        <dbReference type="Proteomes" id="UP000649617"/>
    </source>
</evidence>
<feature type="region of interest" description="Disordered" evidence="1">
    <location>
        <begin position="254"/>
        <end position="274"/>
    </location>
</feature>
<evidence type="ECO:0000256" key="1">
    <source>
        <dbReference type="SAM" id="MobiDB-lite"/>
    </source>
</evidence>
<dbReference type="AlphaFoldDB" id="A0A812NPY6"/>
<comment type="caution">
    <text evidence="3">The sequence shown here is derived from an EMBL/GenBank/DDBJ whole genome shotgun (WGS) entry which is preliminary data.</text>
</comment>
<keyword evidence="2" id="KW-1133">Transmembrane helix</keyword>
<protein>
    <submittedName>
        <fullName evidence="3">RngB protein</fullName>
    </submittedName>
</protein>
<accession>A0A812NPY6</accession>
<dbReference type="Proteomes" id="UP000649617">
    <property type="component" value="Unassembled WGS sequence"/>
</dbReference>
<keyword evidence="2" id="KW-0812">Transmembrane</keyword>
<name>A0A812NPY6_SYMPI</name>
<evidence type="ECO:0000313" key="3">
    <source>
        <dbReference type="EMBL" id="CAE7317442.1"/>
    </source>
</evidence>
<evidence type="ECO:0000256" key="2">
    <source>
        <dbReference type="SAM" id="Phobius"/>
    </source>
</evidence>
<feature type="transmembrane region" description="Helical" evidence="2">
    <location>
        <begin position="375"/>
        <end position="399"/>
    </location>
</feature>